<dbReference type="GO" id="GO:0006623">
    <property type="term" value="P:protein targeting to vacuole"/>
    <property type="evidence" value="ECO:0007669"/>
    <property type="project" value="TreeGrafter"/>
</dbReference>
<dbReference type="InterPro" id="IPR009291">
    <property type="entry name" value="Vps62"/>
</dbReference>
<dbReference type="EMBL" id="MU005633">
    <property type="protein sequence ID" value="KAF2676542.1"/>
    <property type="molecule type" value="Genomic_DNA"/>
</dbReference>
<feature type="compositionally biased region" description="Polar residues" evidence="1">
    <location>
        <begin position="308"/>
        <end position="317"/>
    </location>
</feature>
<protein>
    <recommendedName>
        <fullName evidence="4">Vacuolar protein sorting-associated protein 62</fullName>
    </recommendedName>
</protein>
<sequence>MVGSTTKAPEGVPSFVLEHAPLVHLFTSDPYRPSSPASTLLHTRPQISYKDTPISSAPLTLANLDQLNGVGNNGNDVYLTSFEDVSAHPEWLKGAKIGENSEKTGVVVVVDKGNGVVDAFYFYFFAFNWGGVVLEKQLGDHVGDWEHNMIRFINGVPKYVWFSQHANGEAYTFEALKKDSSGKRPLAHCANGSHALYATPGPHDHTIPNLNLPVPFLLVDETDTGPLYDPLPCSHFYTHNPQSSSFAPIHPTPAAPTAYLHFRGRWGDQEYPAGDRRQDDLAGNKKYVGGPTGPADKQLGRKEVWPENSFSKQPPYP</sequence>
<dbReference type="PANTHER" id="PTHR48220">
    <property type="match status" value="1"/>
</dbReference>
<evidence type="ECO:0000313" key="2">
    <source>
        <dbReference type="EMBL" id="KAF2676542.1"/>
    </source>
</evidence>
<dbReference type="InterPro" id="IPR053102">
    <property type="entry name" value="VPS_Associated"/>
</dbReference>
<name>A0A6G1IEA6_9PLEO</name>
<dbReference type="OrthoDB" id="188042at2759"/>
<keyword evidence="3" id="KW-1185">Reference proteome</keyword>
<dbReference type="AlphaFoldDB" id="A0A6G1IEA6"/>
<gene>
    <name evidence="2" type="ORF">K458DRAFT_447452</name>
</gene>
<evidence type="ECO:0000313" key="3">
    <source>
        <dbReference type="Proteomes" id="UP000799291"/>
    </source>
</evidence>
<feature type="region of interest" description="Disordered" evidence="1">
    <location>
        <begin position="269"/>
        <end position="317"/>
    </location>
</feature>
<evidence type="ECO:0008006" key="4">
    <source>
        <dbReference type="Google" id="ProtNLM"/>
    </source>
</evidence>
<dbReference type="Proteomes" id="UP000799291">
    <property type="component" value="Unassembled WGS sequence"/>
</dbReference>
<reference evidence="2" key="1">
    <citation type="journal article" date="2020" name="Stud. Mycol.">
        <title>101 Dothideomycetes genomes: a test case for predicting lifestyles and emergence of pathogens.</title>
        <authorList>
            <person name="Haridas S."/>
            <person name="Albert R."/>
            <person name="Binder M."/>
            <person name="Bloem J."/>
            <person name="Labutti K."/>
            <person name="Salamov A."/>
            <person name="Andreopoulos B."/>
            <person name="Baker S."/>
            <person name="Barry K."/>
            <person name="Bills G."/>
            <person name="Bluhm B."/>
            <person name="Cannon C."/>
            <person name="Castanera R."/>
            <person name="Culley D."/>
            <person name="Daum C."/>
            <person name="Ezra D."/>
            <person name="Gonzalez J."/>
            <person name="Henrissat B."/>
            <person name="Kuo A."/>
            <person name="Liang C."/>
            <person name="Lipzen A."/>
            <person name="Lutzoni F."/>
            <person name="Magnuson J."/>
            <person name="Mondo S."/>
            <person name="Nolan M."/>
            <person name="Ohm R."/>
            <person name="Pangilinan J."/>
            <person name="Park H.-J."/>
            <person name="Ramirez L."/>
            <person name="Alfaro M."/>
            <person name="Sun H."/>
            <person name="Tritt A."/>
            <person name="Yoshinaga Y."/>
            <person name="Zwiers L.-H."/>
            <person name="Turgeon B."/>
            <person name="Goodwin S."/>
            <person name="Spatafora J."/>
            <person name="Crous P."/>
            <person name="Grigoriev I."/>
        </authorList>
    </citation>
    <scope>NUCLEOTIDE SEQUENCE</scope>
    <source>
        <strain evidence="2">CBS 122367</strain>
    </source>
</reference>
<dbReference type="GO" id="GO:0000329">
    <property type="term" value="C:fungal-type vacuole membrane"/>
    <property type="evidence" value="ECO:0007669"/>
    <property type="project" value="TreeGrafter"/>
</dbReference>
<proteinExistence type="predicted"/>
<dbReference type="PANTHER" id="PTHR48220:SF1">
    <property type="entry name" value="VACUOLAR PROTEIN SORTING-ASSOCIATED PROTEIN 62-RELATED"/>
    <property type="match status" value="1"/>
</dbReference>
<evidence type="ECO:0000256" key="1">
    <source>
        <dbReference type="SAM" id="MobiDB-lite"/>
    </source>
</evidence>
<organism evidence="2 3">
    <name type="scientific">Lentithecium fluviatile CBS 122367</name>
    <dbReference type="NCBI Taxonomy" id="1168545"/>
    <lineage>
        <taxon>Eukaryota</taxon>
        <taxon>Fungi</taxon>
        <taxon>Dikarya</taxon>
        <taxon>Ascomycota</taxon>
        <taxon>Pezizomycotina</taxon>
        <taxon>Dothideomycetes</taxon>
        <taxon>Pleosporomycetidae</taxon>
        <taxon>Pleosporales</taxon>
        <taxon>Massarineae</taxon>
        <taxon>Lentitheciaceae</taxon>
        <taxon>Lentithecium</taxon>
    </lineage>
</organism>
<accession>A0A6G1IEA6</accession>
<feature type="compositionally biased region" description="Basic and acidic residues" evidence="1">
    <location>
        <begin position="269"/>
        <end position="283"/>
    </location>
</feature>
<dbReference type="Pfam" id="PF06101">
    <property type="entry name" value="Vps62"/>
    <property type="match status" value="1"/>
</dbReference>